<gene>
    <name evidence="7 8" type="primary">rsmH</name>
    <name evidence="8" type="ORF">E4100_06195</name>
</gene>
<dbReference type="SUPFAM" id="SSF81799">
    <property type="entry name" value="Putative methyltransferase TM0872, insert domain"/>
    <property type="match status" value="1"/>
</dbReference>
<evidence type="ECO:0000313" key="9">
    <source>
        <dbReference type="Proteomes" id="UP000298381"/>
    </source>
</evidence>
<dbReference type="NCBIfam" id="TIGR00006">
    <property type="entry name" value="16S rRNA (cytosine(1402)-N(4))-methyltransferase RsmH"/>
    <property type="match status" value="1"/>
</dbReference>
<comment type="function">
    <text evidence="7">Specifically methylates the N4 position of cytidine in position 1402 (C1402) of 16S rRNA.</text>
</comment>
<evidence type="ECO:0000256" key="5">
    <source>
        <dbReference type="ARBA" id="ARBA00022679"/>
    </source>
</evidence>
<keyword evidence="9" id="KW-1185">Reference proteome</keyword>
<feature type="binding site" evidence="7">
    <location>
        <position position="52"/>
    </location>
    <ligand>
        <name>S-adenosyl-L-methionine</name>
        <dbReference type="ChEBI" id="CHEBI:59789"/>
    </ligand>
</feature>
<proteinExistence type="inferred from homology"/>
<evidence type="ECO:0000256" key="4">
    <source>
        <dbReference type="ARBA" id="ARBA00022603"/>
    </source>
</evidence>
<organism evidence="8 9">
    <name type="scientific">Soehngenia longivitae</name>
    <dbReference type="NCBI Taxonomy" id="2562294"/>
    <lineage>
        <taxon>Bacteria</taxon>
        <taxon>Bacillati</taxon>
        <taxon>Bacillota</taxon>
        <taxon>Tissierellia</taxon>
        <taxon>Tissierellales</taxon>
        <taxon>Tissierellaceae</taxon>
        <taxon>Soehngenia</taxon>
    </lineage>
</organism>
<keyword evidence="4 7" id="KW-0489">Methyltransferase</keyword>
<dbReference type="EC" id="2.1.1.199" evidence="7"/>
<dbReference type="Pfam" id="PF01795">
    <property type="entry name" value="Methyltransf_5"/>
    <property type="match status" value="1"/>
</dbReference>
<accession>A0A4Z0D5I5</accession>
<evidence type="ECO:0000256" key="6">
    <source>
        <dbReference type="ARBA" id="ARBA00022691"/>
    </source>
</evidence>
<dbReference type="GO" id="GO:0071424">
    <property type="term" value="F:rRNA (cytosine-N4-)-methyltransferase activity"/>
    <property type="evidence" value="ECO:0007669"/>
    <property type="project" value="UniProtKB-UniRule"/>
</dbReference>
<feature type="binding site" evidence="7">
    <location>
        <begin position="33"/>
        <end position="35"/>
    </location>
    <ligand>
        <name>S-adenosyl-L-methionine</name>
        <dbReference type="ChEBI" id="CHEBI:59789"/>
    </ligand>
</feature>
<dbReference type="Gene3D" id="3.40.50.150">
    <property type="entry name" value="Vaccinia Virus protein VP39"/>
    <property type="match status" value="1"/>
</dbReference>
<dbReference type="PANTHER" id="PTHR11265">
    <property type="entry name" value="S-ADENOSYL-METHYLTRANSFERASE MRAW"/>
    <property type="match status" value="1"/>
</dbReference>
<dbReference type="Proteomes" id="UP000298381">
    <property type="component" value="Unassembled WGS sequence"/>
</dbReference>
<evidence type="ECO:0000313" key="8">
    <source>
        <dbReference type="EMBL" id="TFZ40089.1"/>
    </source>
</evidence>
<reference evidence="8 9" key="1">
    <citation type="submission" date="2019-03" db="EMBL/GenBank/DDBJ databases">
        <title>Draft genome sequence data and analysis of a Fermenting Bacterium, Soehngenia longevitae strain 1933PT, isolated from petroleum reservoir in Azerbaijan.</title>
        <authorList>
            <person name="Grouzdev D.S."/>
            <person name="Bidzhieva S.K."/>
            <person name="Sokolova D.S."/>
            <person name="Tourova T.P."/>
            <person name="Poltaraus A.B."/>
            <person name="Nazina T.N."/>
        </authorList>
    </citation>
    <scope>NUCLEOTIDE SEQUENCE [LARGE SCALE GENOMIC DNA]</scope>
    <source>
        <strain evidence="8 9">1933P</strain>
    </source>
</reference>
<dbReference type="HAMAP" id="MF_01007">
    <property type="entry name" value="16SrRNA_methyltr_H"/>
    <property type="match status" value="1"/>
</dbReference>
<comment type="subcellular location">
    <subcellularLocation>
        <location evidence="7">Cytoplasm</location>
    </subcellularLocation>
</comment>
<name>A0A4Z0D5I5_9FIRM</name>
<keyword evidence="2 7" id="KW-0963">Cytoplasm</keyword>
<dbReference type="Gene3D" id="1.10.150.170">
    <property type="entry name" value="Putative methyltransferase TM0872, insert domain"/>
    <property type="match status" value="1"/>
</dbReference>
<dbReference type="EMBL" id="SRIB01000007">
    <property type="protein sequence ID" value="TFZ40089.1"/>
    <property type="molecule type" value="Genomic_DNA"/>
</dbReference>
<dbReference type="FunFam" id="1.10.150.170:FF:000001">
    <property type="entry name" value="Ribosomal RNA small subunit methyltransferase H"/>
    <property type="match status" value="1"/>
</dbReference>
<feature type="binding site" evidence="7">
    <location>
        <position position="107"/>
    </location>
    <ligand>
        <name>S-adenosyl-L-methionine</name>
        <dbReference type="ChEBI" id="CHEBI:59789"/>
    </ligand>
</feature>
<dbReference type="AlphaFoldDB" id="A0A4Z0D5I5"/>
<sequence length="310" mass="35199">MEFKHIPVMLNEVINGLNIKENGIYVDATIGGAGHSIEIVRKLKSGILIGIDQDINAINRSSTILEEYKEKVILVHRNYSEIKSVLAGLGFTKVDGILLDLGVSSHQLDTAQRGFSYNLDAPLDMRMDTSRDFSARNVVNQYSLEELTNIFYKYGEEKWAKRIAEFIVQERKVKPIETTFELVSVIKKAIPKKVRQTGHHPAKKVFQAIRIEVNNELEVLENTIEDMVDVLNIGGRLAIITFHSLEDRLVKDKFRELNTSCICPKELPVCVCNHVKKIEIITKKPIQPTSDEINENPRSHSAKLRIAERI</sequence>
<keyword evidence="6 7" id="KW-0949">S-adenosyl-L-methionine</keyword>
<keyword evidence="3 7" id="KW-0698">rRNA processing</keyword>
<dbReference type="SUPFAM" id="SSF53335">
    <property type="entry name" value="S-adenosyl-L-methionine-dependent methyltransferases"/>
    <property type="match status" value="1"/>
</dbReference>
<feature type="binding site" evidence="7">
    <location>
        <position position="79"/>
    </location>
    <ligand>
        <name>S-adenosyl-L-methionine</name>
        <dbReference type="ChEBI" id="CHEBI:59789"/>
    </ligand>
</feature>
<dbReference type="PANTHER" id="PTHR11265:SF0">
    <property type="entry name" value="12S RRNA N4-METHYLCYTIDINE METHYLTRANSFERASE"/>
    <property type="match status" value="1"/>
</dbReference>
<dbReference type="PIRSF" id="PIRSF004486">
    <property type="entry name" value="MraW"/>
    <property type="match status" value="1"/>
</dbReference>
<evidence type="ECO:0000256" key="1">
    <source>
        <dbReference type="ARBA" id="ARBA00010396"/>
    </source>
</evidence>
<protein>
    <recommendedName>
        <fullName evidence="7">Ribosomal RNA small subunit methyltransferase H</fullName>
        <ecNumber evidence="7">2.1.1.199</ecNumber>
    </recommendedName>
    <alternativeName>
        <fullName evidence="7">16S rRNA m(4)C1402 methyltransferase</fullName>
    </alternativeName>
    <alternativeName>
        <fullName evidence="7">rRNA (cytosine-N(4)-)-methyltransferase RsmH</fullName>
    </alternativeName>
</protein>
<comment type="caution">
    <text evidence="8">The sequence shown here is derived from an EMBL/GenBank/DDBJ whole genome shotgun (WGS) entry which is preliminary data.</text>
</comment>
<dbReference type="InterPro" id="IPR002903">
    <property type="entry name" value="RsmH"/>
</dbReference>
<evidence type="ECO:0000256" key="2">
    <source>
        <dbReference type="ARBA" id="ARBA00022490"/>
    </source>
</evidence>
<dbReference type="GO" id="GO:0070475">
    <property type="term" value="P:rRNA base methylation"/>
    <property type="evidence" value="ECO:0007669"/>
    <property type="project" value="UniProtKB-UniRule"/>
</dbReference>
<evidence type="ECO:0000256" key="7">
    <source>
        <dbReference type="HAMAP-Rule" id="MF_01007"/>
    </source>
</evidence>
<dbReference type="InterPro" id="IPR023397">
    <property type="entry name" value="SAM-dep_MeTrfase_MraW_recog"/>
</dbReference>
<feature type="binding site" evidence="7">
    <location>
        <position position="100"/>
    </location>
    <ligand>
        <name>S-adenosyl-L-methionine</name>
        <dbReference type="ChEBI" id="CHEBI:59789"/>
    </ligand>
</feature>
<dbReference type="RefSeq" id="WP_135271161.1">
    <property type="nucleotide sequence ID" value="NZ_SRIB01000007.1"/>
</dbReference>
<comment type="similarity">
    <text evidence="1 7">Belongs to the methyltransferase superfamily. RsmH family.</text>
</comment>
<dbReference type="OrthoDB" id="9806637at2"/>
<evidence type="ECO:0000256" key="3">
    <source>
        <dbReference type="ARBA" id="ARBA00022552"/>
    </source>
</evidence>
<dbReference type="InterPro" id="IPR029063">
    <property type="entry name" value="SAM-dependent_MTases_sf"/>
</dbReference>
<comment type="catalytic activity">
    <reaction evidence="7">
        <text>cytidine(1402) in 16S rRNA + S-adenosyl-L-methionine = N(4)-methylcytidine(1402) in 16S rRNA + S-adenosyl-L-homocysteine + H(+)</text>
        <dbReference type="Rhea" id="RHEA:42928"/>
        <dbReference type="Rhea" id="RHEA-COMP:10286"/>
        <dbReference type="Rhea" id="RHEA-COMP:10287"/>
        <dbReference type="ChEBI" id="CHEBI:15378"/>
        <dbReference type="ChEBI" id="CHEBI:57856"/>
        <dbReference type="ChEBI" id="CHEBI:59789"/>
        <dbReference type="ChEBI" id="CHEBI:74506"/>
        <dbReference type="ChEBI" id="CHEBI:82748"/>
        <dbReference type="EC" id="2.1.1.199"/>
    </reaction>
</comment>
<keyword evidence="5 7" id="KW-0808">Transferase</keyword>
<dbReference type="GO" id="GO:0005737">
    <property type="term" value="C:cytoplasm"/>
    <property type="evidence" value="ECO:0007669"/>
    <property type="project" value="UniProtKB-SubCell"/>
</dbReference>